<feature type="compositionally biased region" description="Basic and acidic residues" evidence="1">
    <location>
        <begin position="180"/>
        <end position="191"/>
    </location>
</feature>
<dbReference type="InterPro" id="IPR050149">
    <property type="entry name" value="Collagen_superfamily"/>
</dbReference>
<comment type="caution">
    <text evidence="2">The sequence shown here is derived from an EMBL/GenBank/DDBJ whole genome shotgun (WGS) entry which is preliminary data.</text>
</comment>
<evidence type="ECO:0000313" key="2">
    <source>
        <dbReference type="EMBL" id="MED6264474.1"/>
    </source>
</evidence>
<organism evidence="2 3">
    <name type="scientific">Characodon lateralis</name>
    <dbReference type="NCBI Taxonomy" id="208331"/>
    <lineage>
        <taxon>Eukaryota</taxon>
        <taxon>Metazoa</taxon>
        <taxon>Chordata</taxon>
        <taxon>Craniata</taxon>
        <taxon>Vertebrata</taxon>
        <taxon>Euteleostomi</taxon>
        <taxon>Actinopterygii</taxon>
        <taxon>Neopterygii</taxon>
        <taxon>Teleostei</taxon>
        <taxon>Neoteleostei</taxon>
        <taxon>Acanthomorphata</taxon>
        <taxon>Ovalentaria</taxon>
        <taxon>Atherinomorphae</taxon>
        <taxon>Cyprinodontiformes</taxon>
        <taxon>Goodeidae</taxon>
        <taxon>Characodon</taxon>
    </lineage>
</organism>
<proteinExistence type="predicted"/>
<accession>A0ABU7CSK4</accession>
<dbReference type="PANTHER" id="PTHR24023">
    <property type="entry name" value="COLLAGEN ALPHA"/>
    <property type="match status" value="1"/>
</dbReference>
<dbReference type="Pfam" id="PF01391">
    <property type="entry name" value="Collagen"/>
    <property type="match status" value="2"/>
</dbReference>
<feature type="region of interest" description="Disordered" evidence="1">
    <location>
        <begin position="57"/>
        <end position="327"/>
    </location>
</feature>
<keyword evidence="3" id="KW-1185">Reference proteome</keyword>
<dbReference type="PANTHER" id="PTHR24023:SF372">
    <property type="entry name" value="COLLAGEN ALPHA-1(XVI) CHAIN"/>
    <property type="match status" value="1"/>
</dbReference>
<feature type="compositionally biased region" description="Pro residues" evidence="1">
    <location>
        <begin position="162"/>
        <end position="174"/>
    </location>
</feature>
<reference evidence="2 3" key="1">
    <citation type="submission" date="2021-06" db="EMBL/GenBank/DDBJ databases">
        <authorList>
            <person name="Palmer J.M."/>
        </authorList>
    </citation>
    <scope>NUCLEOTIDE SEQUENCE [LARGE SCALE GENOMIC DNA]</scope>
    <source>
        <strain evidence="2 3">CL_MEX2019</strain>
        <tissue evidence="2">Muscle</tissue>
    </source>
</reference>
<evidence type="ECO:0000256" key="1">
    <source>
        <dbReference type="SAM" id="MobiDB-lite"/>
    </source>
</evidence>
<gene>
    <name evidence="2" type="ORF">CHARACLAT_015308</name>
</gene>
<dbReference type="EMBL" id="JAHUTJ010001182">
    <property type="protein sequence ID" value="MED6264474.1"/>
    <property type="molecule type" value="Genomic_DNA"/>
</dbReference>
<feature type="compositionally biased region" description="Basic and acidic residues" evidence="1">
    <location>
        <begin position="99"/>
        <end position="112"/>
    </location>
</feature>
<feature type="non-terminal residue" evidence="2">
    <location>
        <position position="1"/>
    </location>
</feature>
<feature type="region of interest" description="Disordered" evidence="1">
    <location>
        <begin position="1"/>
        <end position="28"/>
    </location>
</feature>
<dbReference type="InterPro" id="IPR008160">
    <property type="entry name" value="Collagen"/>
</dbReference>
<evidence type="ECO:0000313" key="3">
    <source>
        <dbReference type="Proteomes" id="UP001352852"/>
    </source>
</evidence>
<feature type="compositionally biased region" description="Pro residues" evidence="1">
    <location>
        <begin position="204"/>
        <end position="228"/>
    </location>
</feature>
<sequence length="387" mass="38571">PGNLAVAQEAVRRASTVRRPPARTGESISSCLNCSRITALSEKVYSLEAKVQLLTAPGSISHRHLQSKGGTAPEASLLMGAVSAQGAPGEQGPAGPQGEKGRDGLPGRDGKPGSRGLPGPSGPPGEVGARGPSGAPGSKGSIGPAGPRGPPGLPGERGLPGLPGPPGPPGPPSPAGAHISEPDDNRGKDHFFTNTFHDSRGLPVPGPPGPPGPVGPPGPRGPVGPPGPSGLNGRPGTPGSPGLVGPKGDRGERGPLGYPGERGFRGEPGAPGPKGEPGEKGLPNNPNDRVTGAEDYGVMPRPPSPQTPPTAPLGKVQGVPRPAKGHSSHSMSWAVFWWDMPGTPPGGGVWEAFQTDARAPSTDSSQCGGAVALLRAPPGWPISSPYL</sequence>
<dbReference type="Proteomes" id="UP001352852">
    <property type="component" value="Unassembled WGS sequence"/>
</dbReference>
<name>A0ABU7CSK4_9TELE</name>
<protein>
    <submittedName>
        <fullName evidence="2">Uncharacterized protein</fullName>
    </submittedName>
</protein>
<feature type="compositionally biased region" description="Low complexity" evidence="1">
    <location>
        <begin position="84"/>
        <end position="97"/>
    </location>
</feature>
<feature type="compositionally biased region" description="Pro residues" evidence="1">
    <location>
        <begin position="300"/>
        <end position="311"/>
    </location>
</feature>